<dbReference type="PANTHER" id="PTHR43245">
    <property type="entry name" value="BIFUNCTIONAL POLYMYXIN RESISTANCE PROTEIN ARNA"/>
    <property type="match status" value="1"/>
</dbReference>
<protein>
    <submittedName>
        <fullName evidence="2">Nucleoside-diphosphate sugar epimerase</fullName>
    </submittedName>
</protein>
<keyword evidence="3" id="KW-1185">Reference proteome</keyword>
<dbReference type="InterPro" id="IPR001509">
    <property type="entry name" value="Epimerase_deHydtase"/>
</dbReference>
<evidence type="ECO:0000259" key="1">
    <source>
        <dbReference type="Pfam" id="PF01370"/>
    </source>
</evidence>
<organism evidence="2 3">
    <name type="scientific">Cellulomonas chitinilytica</name>
    <dbReference type="NCBI Taxonomy" id="398759"/>
    <lineage>
        <taxon>Bacteria</taxon>
        <taxon>Bacillati</taxon>
        <taxon>Actinomycetota</taxon>
        <taxon>Actinomycetes</taxon>
        <taxon>Micrococcales</taxon>
        <taxon>Cellulomonadaceae</taxon>
        <taxon>Cellulomonas</taxon>
    </lineage>
</organism>
<dbReference type="PANTHER" id="PTHR43245:SF52">
    <property type="entry name" value="NAD-DEPENDENT EPIMERASE_DEHYDRATASE"/>
    <property type="match status" value="1"/>
</dbReference>
<accession>A0A919P6B1</accession>
<proteinExistence type="predicted"/>
<dbReference type="Proteomes" id="UP000632740">
    <property type="component" value="Unassembled WGS sequence"/>
</dbReference>
<dbReference type="RefSeq" id="WP_203757945.1">
    <property type="nucleotide sequence ID" value="NZ_BONK01000014.1"/>
</dbReference>
<dbReference type="EMBL" id="BONK01000014">
    <property type="protein sequence ID" value="GIG22937.1"/>
    <property type="molecule type" value="Genomic_DNA"/>
</dbReference>
<dbReference type="InterPro" id="IPR036291">
    <property type="entry name" value="NAD(P)-bd_dom_sf"/>
</dbReference>
<sequence length="353" mass="37437">MRVVVVGASGNVGTALLRRFMTDPTVTSVVGVARRVPHGLPPLPYRIASWVACDLGEGVPDEPVVARLTDVFAGADAVVHLAWAVQPSHDRRRLFDVNVSGTRRVLAAVVRAGVPHVVAASSVGAYSPAPDDVPRAEGWPTDGVRSSSYSLHKAAQERLLDETEATHPGLVVARLRPALVFQRDAGHEITRYFLGRFVPRALLDGRLPVLPWPSGLRLQAVHADDLADACREAVVRQVRGAFNVAAPGVLRGEDVADVIGAGAVREVAPSTVRAALAAAWHARAVAVGPGWLDLALAAPVLDTARAERELDLRPRWTAADAMREVVDGIVAGDGTASPPLLPRRLTRHSASHG</sequence>
<dbReference type="InterPro" id="IPR050177">
    <property type="entry name" value="Lipid_A_modif_metabolic_enz"/>
</dbReference>
<reference evidence="2" key="1">
    <citation type="submission" date="2021-01" db="EMBL/GenBank/DDBJ databases">
        <title>Whole genome shotgun sequence of Cellulomonas chitinilytica NBRC 110799.</title>
        <authorList>
            <person name="Komaki H."/>
            <person name="Tamura T."/>
        </authorList>
    </citation>
    <scope>NUCLEOTIDE SEQUENCE</scope>
    <source>
        <strain evidence="2">NBRC 110799</strain>
    </source>
</reference>
<name>A0A919P6B1_9CELL</name>
<evidence type="ECO:0000313" key="2">
    <source>
        <dbReference type="EMBL" id="GIG22937.1"/>
    </source>
</evidence>
<dbReference type="Pfam" id="PF01370">
    <property type="entry name" value="Epimerase"/>
    <property type="match status" value="1"/>
</dbReference>
<dbReference type="Gene3D" id="3.40.50.720">
    <property type="entry name" value="NAD(P)-binding Rossmann-like Domain"/>
    <property type="match status" value="1"/>
</dbReference>
<comment type="caution">
    <text evidence="2">The sequence shown here is derived from an EMBL/GenBank/DDBJ whole genome shotgun (WGS) entry which is preliminary data.</text>
</comment>
<dbReference type="SUPFAM" id="SSF51735">
    <property type="entry name" value="NAD(P)-binding Rossmann-fold domains"/>
    <property type="match status" value="1"/>
</dbReference>
<feature type="domain" description="NAD-dependent epimerase/dehydratase" evidence="1">
    <location>
        <begin position="3"/>
        <end position="244"/>
    </location>
</feature>
<gene>
    <name evidence="2" type="ORF">Cch01nite_36610</name>
</gene>
<dbReference type="AlphaFoldDB" id="A0A919P6B1"/>
<evidence type="ECO:0000313" key="3">
    <source>
        <dbReference type="Proteomes" id="UP000632740"/>
    </source>
</evidence>